<accession>A0A9D4FJK6</accession>
<comment type="caution">
    <text evidence="2">The sequence shown here is derived from an EMBL/GenBank/DDBJ whole genome shotgun (WGS) entry which is preliminary data.</text>
</comment>
<evidence type="ECO:0000313" key="3">
    <source>
        <dbReference type="Proteomes" id="UP000828390"/>
    </source>
</evidence>
<name>A0A9D4FJK6_DREPO</name>
<evidence type="ECO:0000313" key="1">
    <source>
        <dbReference type="EMBL" id="KAH3798588.1"/>
    </source>
</evidence>
<reference evidence="2" key="2">
    <citation type="submission" date="2020-11" db="EMBL/GenBank/DDBJ databases">
        <authorList>
            <person name="McCartney M.A."/>
            <person name="Auch B."/>
            <person name="Kono T."/>
            <person name="Mallez S."/>
            <person name="Becker A."/>
            <person name="Gohl D.M."/>
            <person name="Silverstein K.A.T."/>
            <person name="Koren S."/>
            <person name="Bechman K.B."/>
            <person name="Herman A."/>
            <person name="Abrahante J.E."/>
            <person name="Garbe J."/>
        </authorList>
    </citation>
    <scope>NUCLEOTIDE SEQUENCE</scope>
    <source>
        <strain evidence="2">Duluth1</strain>
        <tissue evidence="2">Whole animal</tissue>
    </source>
</reference>
<organism evidence="2 3">
    <name type="scientific">Dreissena polymorpha</name>
    <name type="common">Zebra mussel</name>
    <name type="synonym">Mytilus polymorpha</name>
    <dbReference type="NCBI Taxonomy" id="45954"/>
    <lineage>
        <taxon>Eukaryota</taxon>
        <taxon>Metazoa</taxon>
        <taxon>Spiralia</taxon>
        <taxon>Lophotrochozoa</taxon>
        <taxon>Mollusca</taxon>
        <taxon>Bivalvia</taxon>
        <taxon>Autobranchia</taxon>
        <taxon>Heteroconchia</taxon>
        <taxon>Euheterodonta</taxon>
        <taxon>Imparidentia</taxon>
        <taxon>Neoheterodontei</taxon>
        <taxon>Myida</taxon>
        <taxon>Dreissenoidea</taxon>
        <taxon>Dreissenidae</taxon>
        <taxon>Dreissena</taxon>
    </lineage>
</organism>
<reference evidence="2" key="1">
    <citation type="journal article" date="2019" name="bioRxiv">
        <title>The Genome of the Zebra Mussel, Dreissena polymorpha: A Resource for Invasive Species Research.</title>
        <authorList>
            <person name="McCartney M.A."/>
            <person name="Auch B."/>
            <person name="Kono T."/>
            <person name="Mallez S."/>
            <person name="Zhang Y."/>
            <person name="Obille A."/>
            <person name="Becker A."/>
            <person name="Abrahante J.E."/>
            <person name="Garbe J."/>
            <person name="Badalamenti J.P."/>
            <person name="Herman A."/>
            <person name="Mangelson H."/>
            <person name="Liachko I."/>
            <person name="Sullivan S."/>
            <person name="Sone E.D."/>
            <person name="Koren S."/>
            <person name="Silverstein K.A.T."/>
            <person name="Beckman K.B."/>
            <person name="Gohl D.M."/>
        </authorList>
    </citation>
    <scope>NUCLEOTIDE SEQUENCE</scope>
    <source>
        <strain evidence="2">Duluth1</strain>
        <tissue evidence="2">Whole animal</tissue>
    </source>
</reference>
<sequence>MAILQRPYHVPITTIASLTERRTSATTLNMFKVVTVGSRREQFSVSSLRPLASCLRSSGGNGVLTATRVALRTQ</sequence>
<keyword evidence="3" id="KW-1185">Reference proteome</keyword>
<dbReference type="EMBL" id="JAIWYP010000007">
    <property type="protein sequence ID" value="KAH3798588.1"/>
    <property type="molecule type" value="Genomic_DNA"/>
</dbReference>
<dbReference type="Proteomes" id="UP000828390">
    <property type="component" value="Unassembled WGS sequence"/>
</dbReference>
<gene>
    <name evidence="1" type="ORF">DPMN_152188</name>
    <name evidence="2" type="ORF">DPMN_152807</name>
</gene>
<dbReference type="EMBL" id="JAIWYP010000007">
    <property type="protein sequence ID" value="KAH3799201.1"/>
    <property type="molecule type" value="Genomic_DNA"/>
</dbReference>
<evidence type="ECO:0000313" key="2">
    <source>
        <dbReference type="EMBL" id="KAH3799201.1"/>
    </source>
</evidence>
<protein>
    <submittedName>
        <fullName evidence="2">Uncharacterized protein</fullName>
    </submittedName>
</protein>
<dbReference type="AlphaFoldDB" id="A0A9D4FJK6"/>
<proteinExistence type="predicted"/>